<proteinExistence type="predicted"/>
<accession>A0ABN0F8U4</accession>
<gene>
    <name evidence="1" type="ORF">WQE_40829</name>
</gene>
<organism evidence="1 2">
    <name type="scientific">Paraburkholderia hospita</name>
    <dbReference type="NCBI Taxonomy" id="169430"/>
    <lineage>
        <taxon>Bacteria</taxon>
        <taxon>Pseudomonadati</taxon>
        <taxon>Pseudomonadota</taxon>
        <taxon>Betaproteobacteria</taxon>
        <taxon>Burkholderiales</taxon>
        <taxon>Burkholderiaceae</taxon>
        <taxon>Paraburkholderia</taxon>
    </lineage>
</organism>
<sequence>HPNRRHDHLQGVLQPVAMKQNSEKVRCGDRTKRKARAGRAQHCQLQFPGHEVTMMSRHDRTKTPVASAKWSV</sequence>
<feature type="non-terminal residue" evidence="1">
    <location>
        <position position="1"/>
    </location>
</feature>
<evidence type="ECO:0000313" key="1">
    <source>
        <dbReference type="EMBL" id="EIM95064.1"/>
    </source>
</evidence>
<keyword evidence="2" id="KW-1185">Reference proteome</keyword>
<name>A0ABN0F8U4_9BURK</name>
<dbReference type="EMBL" id="AKAU01000256">
    <property type="protein sequence ID" value="EIM95064.1"/>
    <property type="molecule type" value="Genomic_DNA"/>
</dbReference>
<dbReference type="Proteomes" id="UP000004980">
    <property type="component" value="Unassembled WGS sequence"/>
</dbReference>
<protein>
    <submittedName>
        <fullName evidence="1">Uncharacterized protein</fullName>
    </submittedName>
</protein>
<comment type="caution">
    <text evidence="1">The sequence shown here is derived from an EMBL/GenBank/DDBJ whole genome shotgun (WGS) entry which is preliminary data.</text>
</comment>
<reference evidence="1 2" key="1">
    <citation type="journal article" date="2012" name="J. Bacteriol.">
        <title>Draft Genome Sequence of the Soil Bacterium Burkholderia terrae Strain BS001, Which Interacts with Fungal Surface Structures.</title>
        <authorList>
            <person name="Nazir R."/>
            <person name="Hansen M.A."/>
            <person name="Sorensen S."/>
            <person name="van Elsas J.D."/>
        </authorList>
    </citation>
    <scope>NUCLEOTIDE SEQUENCE [LARGE SCALE GENOMIC DNA]</scope>
    <source>
        <strain evidence="1 2">BS001</strain>
    </source>
</reference>
<evidence type="ECO:0000313" key="2">
    <source>
        <dbReference type="Proteomes" id="UP000004980"/>
    </source>
</evidence>